<dbReference type="AlphaFoldDB" id="A0A328F9U5"/>
<dbReference type="Gene3D" id="3.40.50.360">
    <property type="match status" value="1"/>
</dbReference>
<dbReference type="EMBL" id="CP036313">
    <property type="protein sequence ID" value="QBH13636.1"/>
    <property type="molecule type" value="Genomic_DNA"/>
</dbReference>
<dbReference type="EMBL" id="QLNI01000031">
    <property type="protein sequence ID" value="RAM01139.1"/>
    <property type="molecule type" value="Genomic_DNA"/>
</dbReference>
<keyword evidence="1" id="KW-0285">Flavoprotein</keyword>
<evidence type="ECO:0000313" key="4">
    <source>
        <dbReference type="EMBL" id="QBH13636.1"/>
    </source>
</evidence>
<name>A0A328F9U5_9BACT</name>
<dbReference type="GO" id="GO:0016491">
    <property type="term" value="F:oxidoreductase activity"/>
    <property type="evidence" value="ECO:0007669"/>
    <property type="project" value="InterPro"/>
</dbReference>
<protein>
    <submittedName>
        <fullName evidence="5">Flavodoxin family protein</fullName>
    </submittedName>
</protein>
<dbReference type="Proteomes" id="UP000293902">
    <property type="component" value="Chromosome"/>
</dbReference>
<dbReference type="Proteomes" id="UP000248798">
    <property type="component" value="Unassembled WGS sequence"/>
</dbReference>
<evidence type="ECO:0000313" key="6">
    <source>
        <dbReference type="Proteomes" id="UP000248798"/>
    </source>
</evidence>
<keyword evidence="7" id="KW-1185">Reference proteome</keyword>
<evidence type="ECO:0000313" key="7">
    <source>
        <dbReference type="Proteomes" id="UP000293902"/>
    </source>
</evidence>
<dbReference type="OrthoDB" id="6398207at2"/>
<dbReference type="SUPFAM" id="SSF52218">
    <property type="entry name" value="Flavoproteins"/>
    <property type="match status" value="1"/>
</dbReference>
<dbReference type="InterPro" id="IPR051796">
    <property type="entry name" value="ISF_SsuE-like"/>
</dbReference>
<accession>A0A328F9U5</accession>
<feature type="domain" description="NADPH-dependent FMN reductase-like" evidence="3">
    <location>
        <begin position="1"/>
        <end position="104"/>
    </location>
</feature>
<dbReference type="InterPro" id="IPR005025">
    <property type="entry name" value="FMN_Rdtase-like_dom"/>
</dbReference>
<keyword evidence="2" id="KW-0288">FMN</keyword>
<proteinExistence type="predicted"/>
<dbReference type="PANTHER" id="PTHR43278">
    <property type="entry name" value="NAD(P)H-DEPENDENT FMN-CONTAINING OXIDOREDUCTASE YWQN-RELATED"/>
    <property type="match status" value="1"/>
</dbReference>
<organism evidence="5 6">
    <name type="scientific">Desulfobacter hydrogenophilus</name>
    <dbReference type="NCBI Taxonomy" id="2291"/>
    <lineage>
        <taxon>Bacteria</taxon>
        <taxon>Pseudomonadati</taxon>
        <taxon>Thermodesulfobacteriota</taxon>
        <taxon>Desulfobacteria</taxon>
        <taxon>Desulfobacterales</taxon>
        <taxon>Desulfobacteraceae</taxon>
        <taxon>Desulfobacter</taxon>
    </lineage>
</organism>
<dbReference type="PANTHER" id="PTHR43278:SF2">
    <property type="entry name" value="IRON-SULFUR FLAVOPROTEIN"/>
    <property type="match status" value="1"/>
</dbReference>
<dbReference type="Pfam" id="PF03358">
    <property type="entry name" value="FMN_red"/>
    <property type="match status" value="1"/>
</dbReference>
<evidence type="ECO:0000313" key="5">
    <source>
        <dbReference type="EMBL" id="RAM01139.1"/>
    </source>
</evidence>
<evidence type="ECO:0000256" key="1">
    <source>
        <dbReference type="ARBA" id="ARBA00022630"/>
    </source>
</evidence>
<evidence type="ECO:0000259" key="3">
    <source>
        <dbReference type="Pfam" id="PF03358"/>
    </source>
</evidence>
<sequence>MNILLLQGGAQKNGNTAKVLEWVNVELIRLGHDVETVYLHSKNLKGCMGCGKCKQIMDAPGCIQKDDMPEIMGKMIMAQAVVFSSPLYFWGVNAQLKSVIDRTYSLYTKIPEHISLVEGQRQGLLMTGAGPFDNNAAEAFTAFGRMQKYHKSINAAELFVGGCSTPDQMDASVKDQAFEFARKLTDQI</sequence>
<evidence type="ECO:0000256" key="2">
    <source>
        <dbReference type="ARBA" id="ARBA00022643"/>
    </source>
</evidence>
<dbReference type="RefSeq" id="WP_111958154.1">
    <property type="nucleotide sequence ID" value="NZ_CP036313.1"/>
</dbReference>
<reference evidence="5 6" key="1">
    <citation type="submission" date="2018-06" db="EMBL/GenBank/DDBJ databases">
        <title>Complete Genome Sequence of Desulfobacter hydrogenophilus (DSM3380).</title>
        <authorList>
            <person name="Marietou A."/>
            <person name="Schreiber L."/>
            <person name="Marshall I."/>
            <person name="Jorgensen B."/>
        </authorList>
    </citation>
    <scope>NUCLEOTIDE SEQUENCE [LARGE SCALE GENOMIC DNA]</scope>
    <source>
        <strain evidence="5 6">DSM 3380</strain>
    </source>
</reference>
<dbReference type="InterPro" id="IPR029039">
    <property type="entry name" value="Flavoprotein-like_sf"/>
</dbReference>
<gene>
    <name evidence="5" type="ORF">DO021_15110</name>
    <name evidence="4" type="ORF">EYB58_12295</name>
</gene>
<reference evidence="4 7" key="2">
    <citation type="submission" date="2019-02" db="EMBL/GenBank/DDBJ databases">
        <title>Complete genome sequence of Desulfobacter hydrogenophilus AcRS1.</title>
        <authorList>
            <person name="Marietou A."/>
            <person name="Lund M.B."/>
            <person name="Marshall I.P.G."/>
            <person name="Schreiber L."/>
            <person name="Jorgensen B."/>
        </authorList>
    </citation>
    <scope>NUCLEOTIDE SEQUENCE [LARGE SCALE GENOMIC DNA]</scope>
    <source>
        <strain evidence="4 7">AcRS1</strain>
    </source>
</reference>